<organism evidence="1">
    <name type="scientific">viral metagenome</name>
    <dbReference type="NCBI Taxonomy" id="1070528"/>
    <lineage>
        <taxon>unclassified sequences</taxon>
        <taxon>metagenomes</taxon>
        <taxon>organismal metagenomes</taxon>
    </lineage>
</organism>
<gene>
    <name evidence="1" type="ORF">MM171A00153_0030</name>
    <name evidence="2" type="ORF">MM171B00165_0035</name>
</gene>
<dbReference type="EMBL" id="MT143704">
    <property type="protein sequence ID" value="QJB01011.1"/>
    <property type="molecule type" value="Genomic_DNA"/>
</dbReference>
<sequence>MGLCGAANPGALRQAFGLDAVLAASDSSTSRRAKIGDGTVGNPAWSFAADATMGLYRPGANQLGLAVGGVAKMAWGAAEIDAYQPLDMNSQGISAVATLAGPVAGCAISSVASLAGIAAGASLSAVGSIAGIAAGASVTNLSSIAGVGAGVAVTNVASVAGIGVGASYTSVASIAGIAGGAAVSEVLSIAGLAAGMSVTDVSSVAGIAAGASYTSVASIAGVAGGAAVSEVLSIAGLAAGMAVTNVASVAGIGAGAAYTSVASLAGVAGGAALSDVLSVAGLAAGMSVTNVTSVAGIAAGAAYTNVASVAGIAGGAAISDVLSLAGLAAGMGVTNVSSLAGIAAGATVTAIGSIAGVAAGMAFTNLSSMATPTITGAAGIASGLTFTAAVTQTNTAGYRIWDLSWTHNTVGSGAKHGIYMNAPAGFVGSLVDLRLATAAVFSIGQDGQVTSSGAMNATGSFIFADDPDTMFRLRTSNQVEIRCGGTDIMQFSTAGAYLETGDLTIDSQFGRAIQTTTLGAGAATLAITRDIVVLTGDGAGNTLTTITGGITGQVLRILFVDGLVQITDDNTHAANTVDLSAAFTSADDMVLTLFFDGTSWYECGRSPN</sequence>
<dbReference type="EMBL" id="MT143891">
    <property type="protein sequence ID" value="QJB04859.1"/>
    <property type="molecule type" value="Genomic_DNA"/>
</dbReference>
<evidence type="ECO:0000313" key="1">
    <source>
        <dbReference type="EMBL" id="QJB01011.1"/>
    </source>
</evidence>
<accession>A0A6M3LZY6</accession>
<evidence type="ECO:0000313" key="2">
    <source>
        <dbReference type="EMBL" id="QJB04859.1"/>
    </source>
</evidence>
<protein>
    <submittedName>
        <fullName evidence="1">Uncharacterized protein</fullName>
    </submittedName>
</protein>
<name>A0A6M3LZY6_9ZZZZ</name>
<dbReference type="AlphaFoldDB" id="A0A6M3LZY6"/>
<proteinExistence type="predicted"/>
<reference evidence="1" key="1">
    <citation type="submission" date="2020-03" db="EMBL/GenBank/DDBJ databases">
        <title>The deep terrestrial virosphere.</title>
        <authorList>
            <person name="Holmfeldt K."/>
            <person name="Nilsson E."/>
            <person name="Simone D."/>
            <person name="Lopez-Fernandez M."/>
            <person name="Wu X."/>
            <person name="de Brujin I."/>
            <person name="Lundin D."/>
            <person name="Andersson A."/>
            <person name="Bertilsson S."/>
            <person name="Dopson M."/>
        </authorList>
    </citation>
    <scope>NUCLEOTIDE SEQUENCE</scope>
    <source>
        <strain evidence="1">MM171A00153</strain>
        <strain evidence="2">MM171B00165</strain>
    </source>
</reference>